<gene>
    <name evidence="1" type="ORF">PMAYCL1PPCAC_01271</name>
</gene>
<organism evidence="1 2">
    <name type="scientific">Pristionchus mayeri</name>
    <dbReference type="NCBI Taxonomy" id="1317129"/>
    <lineage>
        <taxon>Eukaryota</taxon>
        <taxon>Metazoa</taxon>
        <taxon>Ecdysozoa</taxon>
        <taxon>Nematoda</taxon>
        <taxon>Chromadorea</taxon>
        <taxon>Rhabditida</taxon>
        <taxon>Rhabditina</taxon>
        <taxon>Diplogasteromorpha</taxon>
        <taxon>Diplogasteroidea</taxon>
        <taxon>Neodiplogasteridae</taxon>
        <taxon>Pristionchus</taxon>
    </lineage>
</organism>
<reference evidence="2" key="1">
    <citation type="submission" date="2022-10" db="EMBL/GenBank/DDBJ databases">
        <title>Genome assembly of Pristionchus species.</title>
        <authorList>
            <person name="Yoshida K."/>
            <person name="Sommer R.J."/>
        </authorList>
    </citation>
    <scope>NUCLEOTIDE SEQUENCE [LARGE SCALE GENOMIC DNA]</scope>
    <source>
        <strain evidence="2">RS5460</strain>
    </source>
</reference>
<name>A0AAN4Z1Z3_9BILA</name>
<dbReference type="Proteomes" id="UP001328107">
    <property type="component" value="Unassembled WGS sequence"/>
</dbReference>
<dbReference type="EMBL" id="BTRK01000001">
    <property type="protein sequence ID" value="GMR31076.1"/>
    <property type="molecule type" value="Genomic_DNA"/>
</dbReference>
<feature type="non-terminal residue" evidence="1">
    <location>
        <position position="1"/>
    </location>
</feature>
<evidence type="ECO:0000313" key="2">
    <source>
        <dbReference type="Proteomes" id="UP001328107"/>
    </source>
</evidence>
<accession>A0AAN4Z1Z3</accession>
<proteinExistence type="predicted"/>
<evidence type="ECO:0000313" key="1">
    <source>
        <dbReference type="EMBL" id="GMR31076.1"/>
    </source>
</evidence>
<protein>
    <submittedName>
        <fullName evidence="1">Uncharacterized protein</fullName>
    </submittedName>
</protein>
<sequence>TFIWNGVQFYHFIRTFLCCVENLLLEEEPLFPDFSYQFCSFCDRCLFTARQTFMHIASPEHISKISLACEYYSEMNEVLITMVGKWRIDKLFAEEKEKVRIQREKWLSMSLEDSELSSATVDRLPTGARLVDFINQQTEEGLKLTRFNVFEMIVCLLMPGNAKRNGERTVYQLNKQIGKAKTRCIWCKLIFANAAEYYTHLL</sequence>
<feature type="non-terminal residue" evidence="1">
    <location>
        <position position="202"/>
    </location>
</feature>
<dbReference type="AlphaFoldDB" id="A0AAN4Z1Z3"/>
<comment type="caution">
    <text evidence="1">The sequence shown here is derived from an EMBL/GenBank/DDBJ whole genome shotgun (WGS) entry which is preliminary data.</text>
</comment>
<keyword evidence="2" id="KW-1185">Reference proteome</keyword>